<dbReference type="SUPFAM" id="SSF48295">
    <property type="entry name" value="TrpR-like"/>
    <property type="match status" value="1"/>
</dbReference>
<name>A0A1H7Q9D0_9GAMM</name>
<keyword evidence="3" id="KW-1185">Reference proteome</keyword>
<dbReference type="Pfam" id="PF13518">
    <property type="entry name" value="HTH_28"/>
    <property type="match status" value="1"/>
</dbReference>
<dbReference type="GO" id="GO:0043565">
    <property type="term" value="F:sequence-specific DNA binding"/>
    <property type="evidence" value="ECO:0007669"/>
    <property type="project" value="InterPro"/>
</dbReference>
<dbReference type="InterPro" id="IPR036388">
    <property type="entry name" value="WH-like_DNA-bd_sf"/>
</dbReference>
<organism evidence="2 3">
    <name type="scientific">Colwellia chukchiensis</name>
    <dbReference type="NCBI Taxonomy" id="641665"/>
    <lineage>
        <taxon>Bacteria</taxon>
        <taxon>Pseudomonadati</taxon>
        <taxon>Pseudomonadota</taxon>
        <taxon>Gammaproteobacteria</taxon>
        <taxon>Alteromonadales</taxon>
        <taxon>Colwelliaceae</taxon>
        <taxon>Colwellia</taxon>
    </lineage>
</organism>
<feature type="domain" description="Insertion element IS150 protein InsJ-like helix-turn-helix" evidence="1">
    <location>
        <begin position="12"/>
        <end position="58"/>
    </location>
</feature>
<evidence type="ECO:0000313" key="2">
    <source>
        <dbReference type="EMBL" id="SEL44338.1"/>
    </source>
</evidence>
<dbReference type="AlphaFoldDB" id="A0A1H7Q9D0"/>
<accession>A0A1H7Q9D0</accession>
<dbReference type="STRING" id="641665.GCA_002104455_00927"/>
<proteinExistence type="predicted"/>
<dbReference type="InterPro" id="IPR010921">
    <property type="entry name" value="Trp_repressor/repl_initiator"/>
</dbReference>
<sequence length="66" mass="8076">MNSKHQQEITRKFKVLNHAQKIKNIAKTYRYFGICRETFYKWKRVYDRYGEQGLINSKPCPENHKL</sequence>
<reference evidence="3" key="1">
    <citation type="submission" date="2016-10" db="EMBL/GenBank/DDBJ databases">
        <authorList>
            <person name="Varghese N."/>
            <person name="Submissions S."/>
        </authorList>
    </citation>
    <scope>NUCLEOTIDE SEQUENCE [LARGE SCALE GENOMIC DNA]</scope>
    <source>
        <strain evidence="3">CGMCC 1.9127</strain>
    </source>
</reference>
<dbReference type="EMBL" id="FOBI01000011">
    <property type="protein sequence ID" value="SEL44338.1"/>
    <property type="molecule type" value="Genomic_DNA"/>
</dbReference>
<dbReference type="Proteomes" id="UP000199297">
    <property type="component" value="Unassembled WGS sequence"/>
</dbReference>
<protein>
    <submittedName>
        <fullName evidence="2">Helix-turn-helix domain-containing protein</fullName>
    </submittedName>
</protein>
<dbReference type="Gene3D" id="1.10.10.10">
    <property type="entry name" value="Winged helix-like DNA-binding domain superfamily/Winged helix DNA-binding domain"/>
    <property type="match status" value="1"/>
</dbReference>
<evidence type="ECO:0000259" key="1">
    <source>
        <dbReference type="Pfam" id="PF13518"/>
    </source>
</evidence>
<dbReference type="InterPro" id="IPR055247">
    <property type="entry name" value="InsJ-like_HTH"/>
</dbReference>
<evidence type="ECO:0000313" key="3">
    <source>
        <dbReference type="Proteomes" id="UP000199297"/>
    </source>
</evidence>
<gene>
    <name evidence="2" type="ORF">SAMN05216262_11118</name>
</gene>